<dbReference type="InterPro" id="IPR000668">
    <property type="entry name" value="Peptidase_C1A_C"/>
</dbReference>
<accession>N6TPA2</accession>
<dbReference type="FunFam" id="3.90.70.10:FF:000031">
    <property type="entry name" value="Cathepsin B"/>
    <property type="match status" value="1"/>
</dbReference>
<evidence type="ECO:0000256" key="2">
    <source>
        <dbReference type="ARBA" id="ARBA00022729"/>
    </source>
</evidence>
<dbReference type="GO" id="GO:0006508">
    <property type="term" value="P:proteolysis"/>
    <property type="evidence" value="ECO:0007669"/>
    <property type="project" value="UniProtKB-KW"/>
</dbReference>
<proteinExistence type="predicted"/>
<dbReference type="SUPFAM" id="SSF50978">
    <property type="entry name" value="WD40 repeat-like"/>
    <property type="match status" value="1"/>
</dbReference>
<keyword evidence="3" id="KW-0378">Hydrolase</keyword>
<dbReference type="GO" id="GO:0032527">
    <property type="term" value="P:protein exit from endoplasmic reticulum"/>
    <property type="evidence" value="ECO:0007669"/>
    <property type="project" value="TreeGrafter"/>
</dbReference>
<evidence type="ECO:0000256" key="5">
    <source>
        <dbReference type="ARBA" id="ARBA00023145"/>
    </source>
</evidence>
<dbReference type="GO" id="GO:0005737">
    <property type="term" value="C:cytoplasm"/>
    <property type="evidence" value="ECO:0007669"/>
    <property type="project" value="GOC"/>
</dbReference>
<gene>
    <name evidence="9" type="ORF">D910_05129</name>
    <name evidence="8" type="ORF">YQE_03673</name>
</gene>
<keyword evidence="4" id="KW-0788">Thiol protease</keyword>
<dbReference type="MEROPS" id="C01.060"/>
<dbReference type="InterPro" id="IPR015943">
    <property type="entry name" value="WD40/YVTN_repeat-like_dom_sf"/>
</dbReference>
<feature type="domain" description="Peptidase C1A papain C-terminal" evidence="7">
    <location>
        <begin position="659"/>
        <end position="908"/>
    </location>
</feature>
<dbReference type="PROSITE" id="PS00139">
    <property type="entry name" value="THIOL_PROTEASE_CYS"/>
    <property type="match status" value="1"/>
</dbReference>
<dbReference type="HOGENOM" id="CLU_319171_0_0_1"/>
<keyword evidence="2" id="KW-0732">Signal</keyword>
<dbReference type="EMBL" id="KB740635">
    <property type="protein sequence ID" value="ENN79853.1"/>
    <property type="molecule type" value="Genomic_DNA"/>
</dbReference>
<reference evidence="8 10" key="1">
    <citation type="journal article" date="2013" name="Genome Biol.">
        <title>Draft genome of the mountain pine beetle, Dendroctonus ponderosae Hopkins, a major forest pest.</title>
        <authorList>
            <person name="Keeling C.I."/>
            <person name="Yuen M.M."/>
            <person name="Liao N.Y."/>
            <person name="Docking T.R."/>
            <person name="Chan S.K."/>
            <person name="Taylor G.A."/>
            <person name="Palmquist D.L."/>
            <person name="Jackman S.D."/>
            <person name="Nguyen A."/>
            <person name="Li M."/>
            <person name="Henderson H."/>
            <person name="Janes J.K."/>
            <person name="Zhao Y."/>
            <person name="Pandoh P."/>
            <person name="Moore R."/>
            <person name="Sperling F.A."/>
            <person name="Huber D.P."/>
            <person name="Birol I."/>
            <person name="Jones S.J."/>
            <person name="Bohlmann J."/>
        </authorList>
    </citation>
    <scope>NUCLEOTIDE SEQUENCE</scope>
</reference>
<dbReference type="PANTHER" id="PTHR23287">
    <property type="entry name" value="RUBY-EYE2-LIKE PROTEIN"/>
    <property type="match status" value="1"/>
</dbReference>
<dbReference type="PANTHER" id="PTHR23287:SF16">
    <property type="entry name" value="TECTONIN BETA-PROPELLER REPEAT-CONTAINING PROTEIN 2"/>
    <property type="match status" value="1"/>
</dbReference>
<dbReference type="SMART" id="SM00645">
    <property type="entry name" value="Pept_C1"/>
    <property type="match status" value="1"/>
</dbReference>
<evidence type="ECO:0000256" key="4">
    <source>
        <dbReference type="ARBA" id="ARBA00022807"/>
    </source>
</evidence>
<dbReference type="PRINTS" id="PR00705">
    <property type="entry name" value="PAPAIN"/>
</dbReference>
<dbReference type="Gene3D" id="2.130.10.10">
    <property type="entry name" value="YVTN repeat-like/Quinoprotein amine dehydrogenase"/>
    <property type="match status" value="1"/>
</dbReference>
<keyword evidence="1" id="KW-0645">Protease</keyword>
<organism evidence="8">
    <name type="scientific">Dendroctonus ponderosae</name>
    <name type="common">Mountain pine beetle</name>
    <dbReference type="NCBI Taxonomy" id="77166"/>
    <lineage>
        <taxon>Eukaryota</taxon>
        <taxon>Metazoa</taxon>
        <taxon>Ecdysozoa</taxon>
        <taxon>Arthropoda</taxon>
        <taxon>Hexapoda</taxon>
        <taxon>Insecta</taxon>
        <taxon>Pterygota</taxon>
        <taxon>Neoptera</taxon>
        <taxon>Endopterygota</taxon>
        <taxon>Coleoptera</taxon>
        <taxon>Polyphaga</taxon>
        <taxon>Cucujiformia</taxon>
        <taxon>Curculionidae</taxon>
        <taxon>Scolytinae</taxon>
        <taxon>Dendroctonus</taxon>
    </lineage>
</organism>
<keyword evidence="6" id="KW-1015">Disulfide bond</keyword>
<evidence type="ECO:0000256" key="1">
    <source>
        <dbReference type="ARBA" id="ARBA00022670"/>
    </source>
</evidence>
<protein>
    <recommendedName>
        <fullName evidence="7">Peptidase C1A papain C-terminal domain-containing protein</fullName>
    </recommendedName>
</protein>
<dbReference type="EMBL" id="KB631992">
    <property type="protein sequence ID" value="ERL87740.1"/>
    <property type="molecule type" value="Genomic_DNA"/>
</dbReference>
<dbReference type="Proteomes" id="UP000030742">
    <property type="component" value="Unassembled WGS sequence"/>
</dbReference>
<name>N6TPA2_DENPD</name>
<dbReference type="CDD" id="cd02620">
    <property type="entry name" value="Peptidase_C1A_CathepsinB"/>
    <property type="match status" value="1"/>
</dbReference>
<dbReference type="InterPro" id="IPR012599">
    <property type="entry name" value="Propeptide_C1A"/>
</dbReference>
<sequence length="911" mass="102712">MAQYVNQETVRCLKEWAPLTHLYDKLPSKTGGLFSQDIKLTCIDALSQFLVIGTNVGVVFWYDRKTTNLQRLRCENSTSPIRVVKAVSTVDYMVACGNKEGGITIFQIPKSHPEALPESLKPQQKQVERYTVADLHNSPITALEWSKNGIKLFSGDKAGSIVLTEIDFYLHVCKSLEILNESYEVVQLSYRQQNLLISTTFRSIVCQYSDKWKVCQVGKKDRKVLGKFGGLIYQHGYTAQDVILYTARPGLRIWIADVVGQVHKTLLFKDLLCKDCPQVPVLNPISKALQSRKPQKEAAFGMVQQFCDNLLVSHSNDVVYILDPHSMNVLATVNNLRRYTFHFLEVMTINVIIGYSILDVATYKDELFILEDSRSLLRISYHPEFLQDRDRFPEEVDSYLDRAICKAEEAQETLRVEGRTFDEISNQEFDESILFKNAKKTKKKPPKINERKSPDFVPNNGVADNLSFTRSTLMNLSTIGVMPDLRSPESITKDIKQKEKILSNVLNLEELSFSLEHDVQAEPHTKETSHQIINLPFHGNVENRIQFEKTRDFKSRQSPEVFSEVVVNHWFRVDVEMQVKTMLLFCVLLIIGTGVADDLHPLSDEFINKLNRQQSTWTAGRNFPANMPMKYFRGLMGVLPGDSNYKPPVHIHTLEGVEIPSSFDSREQWPDCPTIREIRDQGSCGSCWAFGAVEVMSDRVCIHSKGKTHFRISADDLVSCCYTCGLGCNGGFPGAAFHYWVRKGIVSGGPYGSDQGCRPYEIAPCEHHVNGTRPACTGDDNKTPKCVQECEKGYNVPYEKDRNFGSKAYSVSSRVEQIQTEISTNGPVEGAFTVYADFLNYKHGVYQHTSGAMLGGHAIRILGWGVENGTPYWLVANSWNADWGDNGTFKILRGEDHVGIESGIVAGLPKA</sequence>
<evidence type="ECO:0000313" key="9">
    <source>
        <dbReference type="EMBL" id="ERL87740.1"/>
    </source>
</evidence>
<keyword evidence="5" id="KW-0865">Zymogen</keyword>
<dbReference type="GO" id="GO:0004197">
    <property type="term" value="F:cysteine-type endopeptidase activity"/>
    <property type="evidence" value="ECO:0007669"/>
    <property type="project" value="InterPro"/>
</dbReference>
<evidence type="ECO:0000256" key="6">
    <source>
        <dbReference type="ARBA" id="ARBA00023157"/>
    </source>
</evidence>
<dbReference type="AlphaFoldDB" id="N6TPA2"/>
<evidence type="ECO:0000256" key="3">
    <source>
        <dbReference type="ARBA" id="ARBA00022801"/>
    </source>
</evidence>
<dbReference type="OrthoDB" id="640249at2759"/>
<dbReference type="InterPro" id="IPR036322">
    <property type="entry name" value="WD40_repeat_dom_sf"/>
</dbReference>
<dbReference type="InterPro" id="IPR038765">
    <property type="entry name" value="Papain-like_cys_pep_sf"/>
</dbReference>
<dbReference type="PROSITE" id="PS00639">
    <property type="entry name" value="THIOL_PROTEASE_HIS"/>
    <property type="match status" value="1"/>
</dbReference>
<evidence type="ECO:0000313" key="10">
    <source>
        <dbReference type="Proteomes" id="UP000030742"/>
    </source>
</evidence>
<dbReference type="Gene3D" id="3.90.70.10">
    <property type="entry name" value="Cysteine proteinases"/>
    <property type="match status" value="1"/>
</dbReference>
<dbReference type="Pfam" id="PF08127">
    <property type="entry name" value="Propeptide_C1"/>
    <property type="match status" value="1"/>
</dbReference>
<dbReference type="InterPro" id="IPR025660">
    <property type="entry name" value="Pept_his_AS"/>
</dbReference>
<evidence type="ECO:0000259" key="7">
    <source>
        <dbReference type="SMART" id="SM00645"/>
    </source>
</evidence>
<dbReference type="InterPro" id="IPR000169">
    <property type="entry name" value="Pept_cys_AS"/>
</dbReference>
<dbReference type="SUPFAM" id="SSF54001">
    <property type="entry name" value="Cysteine proteinases"/>
    <property type="match status" value="1"/>
</dbReference>
<dbReference type="Pfam" id="PF00112">
    <property type="entry name" value="Peptidase_C1"/>
    <property type="match status" value="1"/>
</dbReference>
<evidence type="ECO:0000313" key="8">
    <source>
        <dbReference type="EMBL" id="ENN79853.1"/>
    </source>
</evidence>
<feature type="non-terminal residue" evidence="8">
    <location>
        <position position="1"/>
    </location>
</feature>